<keyword evidence="3" id="KW-1133">Transmembrane helix</keyword>
<feature type="transmembrane region" description="Helical" evidence="3">
    <location>
        <begin position="17"/>
        <end position="46"/>
    </location>
</feature>
<comment type="subcellular location">
    <subcellularLocation>
        <location evidence="1">Membrane</location>
    </subcellularLocation>
</comment>
<reference evidence="4 5" key="1">
    <citation type="journal article" date="2019" name="Plant Biotechnol. J.">
        <title>The red bayberry genome and genetic basis of sex determination.</title>
        <authorList>
            <person name="Jia H.M."/>
            <person name="Jia H.J."/>
            <person name="Cai Q.L."/>
            <person name="Wang Y."/>
            <person name="Zhao H.B."/>
            <person name="Yang W.F."/>
            <person name="Wang G.Y."/>
            <person name="Li Y.H."/>
            <person name="Zhan D.L."/>
            <person name="Shen Y.T."/>
            <person name="Niu Q.F."/>
            <person name="Chang L."/>
            <person name="Qiu J."/>
            <person name="Zhao L."/>
            <person name="Xie H.B."/>
            <person name="Fu W.Y."/>
            <person name="Jin J."/>
            <person name="Li X.W."/>
            <person name="Jiao Y."/>
            <person name="Zhou C.C."/>
            <person name="Tu T."/>
            <person name="Chai C.Y."/>
            <person name="Gao J.L."/>
            <person name="Fan L.J."/>
            <person name="van de Weg E."/>
            <person name="Wang J.Y."/>
            <person name="Gao Z.S."/>
        </authorList>
    </citation>
    <scope>NUCLEOTIDE SEQUENCE [LARGE SCALE GENOMIC DNA]</scope>
    <source>
        <tissue evidence="4">Leaves</tissue>
    </source>
</reference>
<comment type="caution">
    <text evidence="4">The sequence shown here is derived from an EMBL/GenBank/DDBJ whole genome shotgun (WGS) entry which is preliminary data.</text>
</comment>
<evidence type="ECO:0000313" key="4">
    <source>
        <dbReference type="EMBL" id="KAB1225669.1"/>
    </source>
</evidence>
<evidence type="ECO:0000256" key="3">
    <source>
        <dbReference type="SAM" id="Phobius"/>
    </source>
</evidence>
<dbReference type="AlphaFoldDB" id="A0A6A1WK41"/>
<dbReference type="GO" id="GO:0098542">
    <property type="term" value="P:defense response to other organism"/>
    <property type="evidence" value="ECO:0007669"/>
    <property type="project" value="InterPro"/>
</dbReference>
<keyword evidence="3" id="KW-0812">Transmembrane</keyword>
<organism evidence="4 5">
    <name type="scientific">Morella rubra</name>
    <name type="common">Chinese bayberry</name>
    <dbReference type="NCBI Taxonomy" id="262757"/>
    <lineage>
        <taxon>Eukaryota</taxon>
        <taxon>Viridiplantae</taxon>
        <taxon>Streptophyta</taxon>
        <taxon>Embryophyta</taxon>
        <taxon>Tracheophyta</taxon>
        <taxon>Spermatophyta</taxon>
        <taxon>Magnoliopsida</taxon>
        <taxon>eudicotyledons</taxon>
        <taxon>Gunneridae</taxon>
        <taxon>Pentapetalae</taxon>
        <taxon>rosids</taxon>
        <taxon>fabids</taxon>
        <taxon>Fagales</taxon>
        <taxon>Myricaceae</taxon>
        <taxon>Morella</taxon>
    </lineage>
</organism>
<keyword evidence="2 3" id="KW-0472">Membrane</keyword>
<dbReference type="EMBL" id="RXIC02000019">
    <property type="protein sequence ID" value="KAB1225669.1"/>
    <property type="molecule type" value="Genomic_DNA"/>
</dbReference>
<dbReference type="OrthoDB" id="1875580at2759"/>
<accession>A0A6A1WK41</accession>
<dbReference type="PANTHER" id="PTHR31234:SF66">
    <property type="entry name" value="LATE EMBRYOGENESIS ABUNDANT PROTEIN"/>
    <property type="match status" value="1"/>
</dbReference>
<proteinExistence type="predicted"/>
<sequence>MSKKLIQQGQGPTTHPLIWGAAIICTLLSVAVIIIGVVVFVGYMVIHPRVPFLSVTSAHLYPLQYDQVGQLETQMTIVIRAENDNAKAHASFSDTGFILSFEGLIIAKLVAAPFDVKKNSSTDFNFVIQSSEIPLDPTRMEAIDMSLKKDQITFHLKGSSRTRWRVGPFHSVKFWCHLDCQLRFRPSNGTYIFSTCSSKSK</sequence>
<evidence type="ECO:0000256" key="2">
    <source>
        <dbReference type="ARBA" id="ARBA00023136"/>
    </source>
</evidence>
<dbReference type="Proteomes" id="UP000516437">
    <property type="component" value="Chromosome 1"/>
</dbReference>
<gene>
    <name evidence="4" type="ORF">CJ030_MR1G009150</name>
</gene>
<protein>
    <recommendedName>
        <fullName evidence="6">Late embryogenesis abundant protein LEA-2 subgroup domain-containing protein</fullName>
    </recommendedName>
</protein>
<dbReference type="GO" id="GO:0005886">
    <property type="term" value="C:plasma membrane"/>
    <property type="evidence" value="ECO:0007669"/>
    <property type="project" value="TreeGrafter"/>
</dbReference>
<evidence type="ECO:0008006" key="6">
    <source>
        <dbReference type="Google" id="ProtNLM"/>
    </source>
</evidence>
<dbReference type="InterPro" id="IPR044839">
    <property type="entry name" value="NDR1-like"/>
</dbReference>
<name>A0A6A1WK41_9ROSI</name>
<keyword evidence="5" id="KW-1185">Reference proteome</keyword>
<dbReference type="PANTHER" id="PTHR31234">
    <property type="entry name" value="LATE EMBRYOGENESIS ABUNDANT (LEA) HYDROXYPROLINE-RICH GLYCOPROTEIN FAMILY"/>
    <property type="match status" value="1"/>
</dbReference>
<evidence type="ECO:0000313" key="5">
    <source>
        <dbReference type="Proteomes" id="UP000516437"/>
    </source>
</evidence>
<evidence type="ECO:0000256" key="1">
    <source>
        <dbReference type="ARBA" id="ARBA00004370"/>
    </source>
</evidence>